<dbReference type="PROSITE" id="PS50888">
    <property type="entry name" value="BHLH"/>
    <property type="match status" value="1"/>
</dbReference>
<feature type="region of interest" description="Disordered" evidence="1">
    <location>
        <begin position="39"/>
        <end position="62"/>
    </location>
</feature>
<dbReference type="Pfam" id="PF00010">
    <property type="entry name" value="HLH"/>
    <property type="match status" value="1"/>
</dbReference>
<name>A0A9P5L462_PENCR</name>
<organism evidence="3 4">
    <name type="scientific">Penicillium crustosum</name>
    <name type="common">Blue mold fungus</name>
    <dbReference type="NCBI Taxonomy" id="36656"/>
    <lineage>
        <taxon>Eukaryota</taxon>
        <taxon>Fungi</taxon>
        <taxon>Dikarya</taxon>
        <taxon>Ascomycota</taxon>
        <taxon>Pezizomycotina</taxon>
        <taxon>Eurotiomycetes</taxon>
        <taxon>Eurotiomycetidae</taxon>
        <taxon>Eurotiales</taxon>
        <taxon>Aspergillaceae</taxon>
        <taxon>Penicillium</taxon>
    </lineage>
</organism>
<protein>
    <recommendedName>
        <fullName evidence="2">BHLH domain-containing protein</fullName>
    </recommendedName>
</protein>
<feature type="compositionally biased region" description="Basic and acidic residues" evidence="1">
    <location>
        <begin position="589"/>
        <end position="609"/>
    </location>
</feature>
<dbReference type="InterPro" id="IPR011598">
    <property type="entry name" value="bHLH_dom"/>
</dbReference>
<accession>A0A9P5L462</accession>
<dbReference type="CDD" id="cd11392">
    <property type="entry name" value="bHLH_ScPHO4_like"/>
    <property type="match status" value="1"/>
</dbReference>
<feature type="region of interest" description="Disordered" evidence="1">
    <location>
        <begin position="643"/>
        <end position="685"/>
    </location>
</feature>
<evidence type="ECO:0000256" key="1">
    <source>
        <dbReference type="SAM" id="MobiDB-lite"/>
    </source>
</evidence>
<feature type="compositionally biased region" description="Pro residues" evidence="1">
    <location>
        <begin position="336"/>
        <end position="347"/>
    </location>
</feature>
<feature type="compositionally biased region" description="Polar residues" evidence="1">
    <location>
        <begin position="285"/>
        <end position="327"/>
    </location>
</feature>
<feature type="domain" description="BHLH" evidence="2">
    <location>
        <begin position="552"/>
        <end position="629"/>
    </location>
</feature>
<dbReference type="InterPro" id="IPR036638">
    <property type="entry name" value="HLH_DNA-bd_sf"/>
</dbReference>
<feature type="region of interest" description="Disordered" evidence="1">
    <location>
        <begin position="235"/>
        <end position="362"/>
    </location>
</feature>
<feature type="region of interest" description="Disordered" evidence="1">
    <location>
        <begin position="410"/>
        <end position="512"/>
    </location>
</feature>
<dbReference type="AlphaFoldDB" id="A0A9P5L462"/>
<dbReference type="SUPFAM" id="SSF47459">
    <property type="entry name" value="HLH, helix-loop-helix DNA-binding domain"/>
    <property type="match status" value="1"/>
</dbReference>
<keyword evidence="4" id="KW-1185">Reference proteome</keyword>
<evidence type="ECO:0000313" key="3">
    <source>
        <dbReference type="EMBL" id="KAF7523791.1"/>
    </source>
</evidence>
<dbReference type="Proteomes" id="UP000701341">
    <property type="component" value="Unassembled WGS sequence"/>
</dbReference>
<evidence type="ECO:0000313" key="4">
    <source>
        <dbReference type="Proteomes" id="UP000701341"/>
    </source>
</evidence>
<dbReference type="GO" id="GO:0046983">
    <property type="term" value="F:protein dimerization activity"/>
    <property type="evidence" value="ECO:0007669"/>
    <property type="project" value="InterPro"/>
</dbReference>
<feature type="compositionally biased region" description="Polar residues" evidence="1">
    <location>
        <begin position="46"/>
        <end position="58"/>
    </location>
</feature>
<evidence type="ECO:0000259" key="2">
    <source>
        <dbReference type="PROSITE" id="PS50888"/>
    </source>
</evidence>
<feature type="compositionally biased region" description="Low complexity" evidence="1">
    <location>
        <begin position="658"/>
        <end position="673"/>
    </location>
</feature>
<sequence>MEQPAMSWPEQLHENNLITAPGEEEFSNLFEFNMPFPEIEHGPGNMQHSHSLPTTTGPDSDMAHLRTHAVQYSGQMEGLMDFNDNTQSHTNHGHPMPYSTPHMTPGFCAQQSPMSQPPTHQQYMQGHNMIPPTPNSIEMHGNTARYPQRVDENPDMYDGYSRINEEQALYTPLISPAMTPLENQFRLPEYTIPGEYFTPLTSPALEAQNAESSSYQYHARQVSDMGFVPTTAEVNPLPGTSAPPSPSIIRKPNTRHRPSPATTRLNNTRKVKQSPIIRAQRKRSTLATNSEEFYNSLTQEMNSTKPQNQGIRSLQVSSTEGSGQDSVSPEPLSEPMMPPPALPPPRMSPAIAPHVKSSSPGTAATPALLMRIQRNQHSQDPSGQFRGQAQLAEPPAEFPDDIMEDISLPEAAAPSPLRPKPNRIETAVRTPSIPTNGTPFLDPLSATYDKPPSASLAPSPRTSAMPSPSGPVPRKDSRSASSRKRPSMSSTQASPQLRPKISPSIQPLMKGSEGMSQDALYLASKSNYQHILDGTLPSGVSYPEALAENLSSKRTNHKLAEQGRRNRINNALKEIELLIPQEFIDARNAKDAAESGGKPNEKEKEKEKANQAISKATAVEMAIDYIKALKASLDTTTAKLAAAEAKLSGEPSKESEPSQEISTSTSTQSEKTPNGAADSETKSSA</sequence>
<feature type="region of interest" description="Disordered" evidence="1">
    <location>
        <begin position="589"/>
        <end position="611"/>
    </location>
</feature>
<gene>
    <name evidence="3" type="ORF">PCG10_006317</name>
</gene>
<reference evidence="3" key="1">
    <citation type="submission" date="2020-02" db="EMBL/GenBank/DDBJ databases">
        <authorList>
            <person name="Lichtner F.J."/>
        </authorList>
    </citation>
    <scope>NUCLEOTIDE SEQUENCE</scope>
    <source>
        <strain evidence="3">G10</strain>
    </source>
</reference>
<proteinExistence type="predicted"/>
<comment type="caution">
    <text evidence="3">The sequence shown here is derived from an EMBL/GenBank/DDBJ whole genome shotgun (WGS) entry which is preliminary data.</text>
</comment>
<dbReference type="EMBL" id="JAAOZQ010000041">
    <property type="protein sequence ID" value="KAF7523791.1"/>
    <property type="molecule type" value="Genomic_DNA"/>
</dbReference>
<dbReference type="SMART" id="SM00353">
    <property type="entry name" value="HLH"/>
    <property type="match status" value="1"/>
</dbReference>
<dbReference type="Gene3D" id="4.10.280.10">
    <property type="entry name" value="Helix-loop-helix DNA-binding domain"/>
    <property type="match status" value="1"/>
</dbReference>